<feature type="coiled-coil region" evidence="7">
    <location>
        <begin position="173"/>
        <end position="277"/>
    </location>
</feature>
<comment type="similarity">
    <text evidence="1">Belongs to the AB hydrolase superfamily. Lipase family.</text>
</comment>
<evidence type="ECO:0000256" key="6">
    <source>
        <dbReference type="ARBA" id="ARBA00023180"/>
    </source>
</evidence>
<evidence type="ECO:0000256" key="1">
    <source>
        <dbReference type="ARBA" id="ARBA00010701"/>
    </source>
</evidence>
<evidence type="ECO:0000256" key="7">
    <source>
        <dbReference type="SAM" id="Coils"/>
    </source>
</evidence>
<keyword evidence="6" id="KW-0325">Glycoprotein</keyword>
<protein>
    <recommendedName>
        <fullName evidence="8">Reverse transcriptase domain-containing protein</fullName>
    </recommendedName>
</protein>
<dbReference type="PANTHER" id="PTHR11005">
    <property type="entry name" value="LYSOSOMAL ACID LIPASE-RELATED"/>
    <property type="match status" value="1"/>
</dbReference>
<evidence type="ECO:0000256" key="5">
    <source>
        <dbReference type="ARBA" id="ARBA00023098"/>
    </source>
</evidence>
<dbReference type="SUPFAM" id="SSF56672">
    <property type="entry name" value="DNA/RNA polymerases"/>
    <property type="match status" value="1"/>
</dbReference>
<reference evidence="9" key="1">
    <citation type="journal article" date="2020" name="J Insects Food Feed">
        <title>The yellow mealworm (Tenebrio molitor) genome: a resource for the emerging insects as food and feed industry.</title>
        <authorList>
            <person name="Eriksson T."/>
            <person name="Andere A."/>
            <person name="Kelstrup H."/>
            <person name="Emery V."/>
            <person name="Picard C."/>
        </authorList>
    </citation>
    <scope>NUCLEOTIDE SEQUENCE</scope>
    <source>
        <strain evidence="9">Stoneville</strain>
        <tissue evidence="9">Whole head</tissue>
    </source>
</reference>
<evidence type="ECO:0000313" key="10">
    <source>
        <dbReference type="Proteomes" id="UP000719412"/>
    </source>
</evidence>
<accession>A0A8J6HDE3</accession>
<comment type="caution">
    <text evidence="9">The sequence shown here is derived from an EMBL/GenBank/DDBJ whole genome shotgun (WGS) entry which is preliminary data.</text>
</comment>
<dbReference type="InterPro" id="IPR000477">
    <property type="entry name" value="RT_dom"/>
</dbReference>
<dbReference type="Pfam" id="PF04083">
    <property type="entry name" value="Abhydro_lipase"/>
    <property type="match status" value="3"/>
</dbReference>
<name>A0A8J6HDE3_TENMO</name>
<keyword evidence="3" id="KW-0378">Hydrolase</keyword>
<dbReference type="GO" id="GO:0016042">
    <property type="term" value="P:lipid catabolic process"/>
    <property type="evidence" value="ECO:0007669"/>
    <property type="project" value="UniProtKB-KW"/>
</dbReference>
<evidence type="ECO:0000256" key="4">
    <source>
        <dbReference type="ARBA" id="ARBA00022963"/>
    </source>
</evidence>
<organism evidence="9 10">
    <name type="scientific">Tenebrio molitor</name>
    <name type="common">Yellow mealworm beetle</name>
    <dbReference type="NCBI Taxonomy" id="7067"/>
    <lineage>
        <taxon>Eukaryota</taxon>
        <taxon>Metazoa</taxon>
        <taxon>Ecdysozoa</taxon>
        <taxon>Arthropoda</taxon>
        <taxon>Hexapoda</taxon>
        <taxon>Insecta</taxon>
        <taxon>Pterygota</taxon>
        <taxon>Neoptera</taxon>
        <taxon>Endopterygota</taxon>
        <taxon>Coleoptera</taxon>
        <taxon>Polyphaga</taxon>
        <taxon>Cucujiformia</taxon>
        <taxon>Tenebrionidae</taxon>
        <taxon>Tenebrio</taxon>
    </lineage>
</organism>
<dbReference type="Gene3D" id="3.40.50.1820">
    <property type="entry name" value="alpha/beta hydrolase"/>
    <property type="match status" value="5"/>
</dbReference>
<evidence type="ECO:0000259" key="8">
    <source>
        <dbReference type="PROSITE" id="PS50878"/>
    </source>
</evidence>
<dbReference type="PROSITE" id="PS50878">
    <property type="entry name" value="RT_POL"/>
    <property type="match status" value="1"/>
</dbReference>
<sequence length="2155" mass="249982">MLVCLVVICSDLLSRDYLWGSFRKGNASHVTDWTIADLISGQDFAGAVKSSFTFQMFCGLHFQFHRAHYYLWKGKETPFIPPEEGRAAEASQSLFSYTDGKIRDGYGEDGCEKKVVVNTVPDVQVGERVESDHMPLEVRTKGREKERSMKDVKRKIVKNIWTEEGKEKYRARLREAKYEEGEINEKVRELSENVKNATEKKEIEIREKMGLWKNEWWDKECREGKQAARKKLRNWKKEKATKEEYKRARKRYKLVCKEKKEKKRMEEEMKMKGIKTEEEVWRYINRERKKKGEIVSDRITMEEWRKYFSELLGGEENRQEKEKRQHRVGEIEEITKEELEQQLRKLKRKKAPGRDGIQNESWMYGTEREVDRLLEIMNGVWKGEGFPQEWKEGIICPIYKKGEKDTASNYRGITLLNTAYKVYAMIVEERLMKEMNERGALPDGQAGFRKDLKAAFDNVERDLLWEYLRKKGINEHLVTKIEEIYEETISRVRVDGRVSECFKTYKGVRQGCPLSPSLFAAFIGDIEEMFRKGQAGGVVVGKEKVWSLAYADDLVVLAREEKGMKEMLGNMEKYMRRKKLTVNVEKSKMMVFRKGGGRRKIYEWRWEKDKIEEVKEFKYLGYVMNERNTAAAHVRELVKKANKIIGAVWGIGERKFGHDFRRRIMMFDSLVKSVMMYGAEIWGWREQEGLEGVQGKYLKWVLGVDRETPGYIVMEETKRDGIRIEAGKRAIRFEERLIERGECRILQECLKEKRKEIGKGVWKEREAYFERNGYAGAEIERMREGGRAMTYELVQRDRDVQVQERRTRIRESRYNGKYEKIITEELPKYLGRESRKERVIIARFRCGNEERENKYWNEDRIRVCRMCGEKKETIEHMLNECVELREREESREEMLNEDGRGIEWMKKVILQIKQSVAFGVLQPDPDDDFSVTILACRVTILACRVTILACRVTILAYRMKLTARVVPLKKFSLQAFNLADMGYDVWLGNSRGTRYSNKHVTLQFSDSEYWNYTWDDLAAYDLKTSLRKVADETGMTRSIIHIGHSKGSALMLLFASEFPNEAHELLRGVIALCPVGYFDYVWYMKPLVRPICTLTKFLKLLHVPALFSNIELTTRVLQILCTFLPHVCRFSINFVCGETTQFLPQDLLTLFSNFPISIALNEILQVCQFSLSDSLEKFDFGKNGNLEMYGQEKPPLYDLSKANISISLIYGKRDSFIGEKSVGKMLRELGSTEKSMFSVPINITDDKLQFDHIDFLFSEFLKTLFYKDLFVALENIMLQPEMIRNNGYKVESYEVTTSDGYILTLFRIPPADSDNRKGKQPVFMLHGIATDSSVWVDVGNRSLAFQLADQGYDIWLGNNRGTRYSLKHQHYSSSDFDYWNYNWNDLSEHDMRASLQKVANVTDKAGSIIYVGHSRGTALMFMFASEFPKEANQLIKGTIFLCPVAYLDLVWYMQASMRPLLLIAKLLKQFNVSSVFGNIEFTARFLQHFCTVFPYLCRWGINLATGKTNQFLADDLLTYYSNFPLGIAVNELIQIIQYALSGNFQKFDYGTDANMEKYGQERPPQYDLNRFTLPTFFFYGKRDSFLSAKPEMIRNNGYKVESYEVTTADGYILTLFRIPPAENDNRKGKQPIFMLHGIATDSSNWVDVGNRSLAFQLADQGYDIWLGNNRGTRYSLKHQHYSSSDFDYWNYKWGINLATGKTNQFLPDDLLTIFSNFPLGIAVNELIQISQYGLSGNFQKFDYGMDANMEKYGQERPPHYDLNRFTLPTFFFYGKAVAHSDITAPRFDNNACKNLMDYRFKYFSKNCYNNPNVMSSTPQMIKQNGYDVRSYRVTTRDGFILTLFRVFSSEIRRQSEYQPVFLQHGESTDSSVWVDIGSRSFAFRLVDLGYDVWLGNLPSTRYTDRAMNRLNATNQWNCTLVPFLVLVRLNLIKVGLITGRNDVIYVGHSTGTTLVFMVASDFDEMKHFLKGIIALSPIAYLDPRDSPSDSLNHLVLLLVGLEEGTATLFPGSKLVSPSRGTHQVSRSEVKGSFECESIRDSPFAVHDLSKENTGICSERPCPFLVGQPPKQKRIVNAPRSKLAVIPTPPVFLTDWLMWQQSFSPTFCLRCSLSDVFYKFITLASGGWKSGKAWKKRAPLFTMAAGGRRERILGSA</sequence>
<evidence type="ECO:0000256" key="2">
    <source>
        <dbReference type="ARBA" id="ARBA00022729"/>
    </source>
</evidence>
<dbReference type="GO" id="GO:0016787">
    <property type="term" value="F:hydrolase activity"/>
    <property type="evidence" value="ECO:0007669"/>
    <property type="project" value="UniProtKB-KW"/>
</dbReference>
<reference evidence="9" key="2">
    <citation type="submission" date="2021-08" db="EMBL/GenBank/DDBJ databases">
        <authorList>
            <person name="Eriksson T."/>
        </authorList>
    </citation>
    <scope>NUCLEOTIDE SEQUENCE</scope>
    <source>
        <strain evidence="9">Stoneville</strain>
        <tissue evidence="9">Whole head</tissue>
    </source>
</reference>
<evidence type="ECO:0000313" key="9">
    <source>
        <dbReference type="EMBL" id="KAH0811638.1"/>
    </source>
</evidence>
<dbReference type="SUPFAM" id="SSF53474">
    <property type="entry name" value="alpha/beta-Hydrolases"/>
    <property type="match status" value="5"/>
</dbReference>
<dbReference type="Pfam" id="PF00078">
    <property type="entry name" value="RVT_1"/>
    <property type="match status" value="1"/>
</dbReference>
<dbReference type="CDD" id="cd01650">
    <property type="entry name" value="RT_nLTR_like"/>
    <property type="match status" value="1"/>
</dbReference>
<dbReference type="GO" id="GO:0071897">
    <property type="term" value="P:DNA biosynthetic process"/>
    <property type="evidence" value="ECO:0007669"/>
    <property type="project" value="UniProtKB-ARBA"/>
</dbReference>
<keyword evidence="7" id="KW-0175">Coiled coil</keyword>
<dbReference type="Proteomes" id="UP000719412">
    <property type="component" value="Unassembled WGS sequence"/>
</dbReference>
<dbReference type="InterPro" id="IPR006693">
    <property type="entry name" value="AB_hydrolase_lipase"/>
</dbReference>
<dbReference type="FunFam" id="3.40.50.1820:FF:000057">
    <property type="entry name" value="Lipase"/>
    <property type="match status" value="2"/>
</dbReference>
<gene>
    <name evidence="9" type="ORF">GEV33_011153</name>
</gene>
<keyword evidence="10" id="KW-1185">Reference proteome</keyword>
<keyword evidence="5" id="KW-0443">Lipid metabolism</keyword>
<dbReference type="InterPro" id="IPR029058">
    <property type="entry name" value="AB_hydrolase_fold"/>
</dbReference>
<evidence type="ECO:0000256" key="3">
    <source>
        <dbReference type="ARBA" id="ARBA00022801"/>
    </source>
</evidence>
<feature type="domain" description="Reverse transcriptase" evidence="8">
    <location>
        <begin position="379"/>
        <end position="624"/>
    </location>
</feature>
<proteinExistence type="inferred from homology"/>
<keyword evidence="4" id="KW-0442">Lipid degradation</keyword>
<keyword evidence="2" id="KW-0732">Signal</keyword>
<dbReference type="EMBL" id="JABDTM020026683">
    <property type="protein sequence ID" value="KAH0811638.1"/>
    <property type="molecule type" value="Genomic_DNA"/>
</dbReference>
<dbReference type="InterPro" id="IPR043502">
    <property type="entry name" value="DNA/RNA_pol_sf"/>
</dbReference>